<evidence type="ECO:0000256" key="1">
    <source>
        <dbReference type="SAM" id="MobiDB-lite"/>
    </source>
</evidence>
<organism evidence="3 4">
    <name type="scientific">Methylobacterium radiotolerans</name>
    <dbReference type="NCBI Taxonomy" id="31998"/>
    <lineage>
        <taxon>Bacteria</taxon>
        <taxon>Pseudomonadati</taxon>
        <taxon>Pseudomonadota</taxon>
        <taxon>Alphaproteobacteria</taxon>
        <taxon>Hyphomicrobiales</taxon>
        <taxon>Methylobacteriaceae</taxon>
        <taxon>Methylobacterium</taxon>
    </lineage>
</organism>
<dbReference type="PANTHER" id="PTHR44119:SF4">
    <property type="entry name" value="AEROBIC COBALTOCHELATASE SUBUNIT COBN"/>
    <property type="match status" value="1"/>
</dbReference>
<dbReference type="NCBIfam" id="NF008973">
    <property type="entry name" value="PRK12321.1"/>
    <property type="match status" value="1"/>
</dbReference>
<name>A0ABU7T6V3_9HYPH</name>
<feature type="region of interest" description="Disordered" evidence="1">
    <location>
        <begin position="485"/>
        <end position="536"/>
    </location>
</feature>
<keyword evidence="4" id="KW-1185">Reference proteome</keyword>
<dbReference type="EMBL" id="MLBY01000003">
    <property type="protein sequence ID" value="MEE7456275.1"/>
    <property type="molecule type" value="Genomic_DNA"/>
</dbReference>
<proteinExistence type="predicted"/>
<evidence type="ECO:0000313" key="4">
    <source>
        <dbReference type="Proteomes" id="UP001349262"/>
    </source>
</evidence>
<comment type="caution">
    <text evidence="3">The sequence shown here is derived from an EMBL/GenBank/DDBJ whole genome shotgun (WGS) entry which is preliminary data.</text>
</comment>
<dbReference type="Proteomes" id="UP001349262">
    <property type="component" value="Unassembled WGS sequence"/>
</dbReference>
<reference evidence="3 4" key="1">
    <citation type="journal article" date="2012" name="Genet. Mol. Biol.">
        <title>Analysis of 16S rRNA and mxaF genes revealing insights into Methylobacterium niche-specific plant association.</title>
        <authorList>
            <person name="Dourado M.N."/>
            <person name="Andreote F.D."/>
            <person name="Dini-Andreote F."/>
            <person name="Conti R."/>
            <person name="Araujo J.M."/>
            <person name="Araujo W.L."/>
        </authorList>
    </citation>
    <scope>NUCLEOTIDE SEQUENCE [LARGE SCALE GENOMIC DNA]</scope>
    <source>
        <strain evidence="3 4">SR1.6/4</strain>
    </source>
</reference>
<sequence length="1169" mass="122983">MHLIRLDTVSLDEGEAAVDLGQSPGEIVFLSFTDTDLAAVARAHAAEPGLPSLRLAKMAQLRHPMSVDLYVDAVIARAKVCVIRCLGGLDYWRYGIERAAAAARAQGVRLAVLPGDDRPDPRLDAFSTLPPQTCADLDAYFRASGPDNLRNLLRRLAAEAGGAFEAEPPRALSRAFAWCPGCGPVSLEAAMQAAGPGPLALLLVYRSAVLSGETAPAVHLAAALAERGVASLTLAVSSLKDPEAVATLRAALALRRPDMVLAATAFSARDDAGFVLDAADCPVIQAYTIGAPRDAWAASGRGMNAADLAMQVALPEFDGRLSGFPISFKEEAEAVEGFSERRAVPDPAGIAALAERAAAWIALRRRPREQRRLALVLSDYPARGGRAGYAVGLDTPESARAIAADLAAAGFAAGELPEASALMAALTEGEAGFSVSLAEYAAWCEGLPEARQQELSERWGAPEADPLCRDGAFRFRMVQAGAPYIPSPRARGEGRDDPVVGATSGSEGALRPASPSETLPHPRLPPRFDDRGAKTLSPRAGRGDVFDLARELGGGLTLFLQPDRGRSADRKAGYHDPDEPPTHAYLAFYLGLRTRFDALIHLGTHGTTEWLPGKAVALSPDCWPARAVGALPVIYPFIVDDPGEAAPLKRRLGGVALGHLTPTVEAAGLTPEAAALRELVEEYSVASVLDPRRAGLIAEAILDAAASAGLLEGAGIGADTPMADALTALDAHLCDLGETSIRDGLHVFGRAAADAAEAVRASAQAERAALVVALDGRFVAPGPAGSPSRGRADVMPTGRNLTTLDPRALPTRAAAMLGSRAADAVVRRYLQDEGEYPARIVMDLWASPTLRTGGEDVAHALALMGVRPVWDHASTRVTGFEVLPLALLDRPRIDVTCRVSGAFRDTFPDTLALLDRAARAVAAREEEDEENPLAAARRRGESAARIYGAAPGRYGAGAAETALDGAWEARSDLGQAYLAATTHAYGDAEGADTGFAARVAAADAYVHAFDVAERDLLDGDAAADAMGGFFSAAASEGRAPALYSLDVSNPEAPRTRTAREDVARLIRGRLGHPRWIAAQLRHGYRGAQEFAQGIDAVFVLAAATDAVASADLDRLYGAWIADPETFEALRAANPRATRAILERFDELRARGLWQSRRNAAPADAMLAAE</sequence>
<feature type="domain" description="CobN/magnesium chelatase" evidence="2">
    <location>
        <begin position="139"/>
        <end position="491"/>
    </location>
</feature>
<protein>
    <submittedName>
        <fullName evidence="3">Cobaltochelatase subunit CobN</fullName>
    </submittedName>
</protein>
<evidence type="ECO:0000259" key="2">
    <source>
        <dbReference type="Pfam" id="PF02514"/>
    </source>
</evidence>
<evidence type="ECO:0000313" key="3">
    <source>
        <dbReference type="EMBL" id="MEE7456275.1"/>
    </source>
</evidence>
<dbReference type="CDD" id="cd10150">
    <property type="entry name" value="CobN_like"/>
    <property type="match status" value="1"/>
</dbReference>
<dbReference type="InterPro" id="IPR003672">
    <property type="entry name" value="CobN/Mg_chltase"/>
</dbReference>
<accession>A0ABU7T6V3</accession>
<feature type="domain" description="CobN/magnesium chelatase" evidence="2">
    <location>
        <begin position="753"/>
        <end position="1157"/>
    </location>
</feature>
<dbReference type="PANTHER" id="PTHR44119">
    <property type="entry name" value="MAGNESIUM-CHELATASE SUBUNIT CHLH, CHLOROPLASTIC"/>
    <property type="match status" value="1"/>
</dbReference>
<dbReference type="Pfam" id="PF02514">
    <property type="entry name" value="CobN-Mg_chel"/>
    <property type="match status" value="2"/>
</dbReference>
<gene>
    <name evidence="3" type="ORF">MRSR164_05565</name>
</gene>